<feature type="active site" description="Proton acceptor" evidence="10">
    <location>
        <position position="154"/>
    </location>
</feature>
<dbReference type="CDD" id="cd05333">
    <property type="entry name" value="BKR_SDR_c"/>
    <property type="match status" value="1"/>
</dbReference>
<feature type="binding site" evidence="11">
    <location>
        <begin position="154"/>
        <end position="158"/>
    </location>
    <ligand>
        <name>NADP(+)</name>
        <dbReference type="ChEBI" id="CHEBI:58349"/>
    </ligand>
</feature>
<dbReference type="EMBL" id="BLXZ01000010">
    <property type="protein sequence ID" value="GFO70545.1"/>
    <property type="molecule type" value="Genomic_DNA"/>
</dbReference>
<gene>
    <name evidence="14" type="primary">fabG-2</name>
    <name evidence="14" type="ORF">GMLC_41240</name>
</gene>
<comment type="function">
    <text evidence="12">Catalyzes the NADPH-dependent reduction of beta-ketoacyl-ACP substrates to beta-hydroxyacyl-ACP products, the first reductive step in the elongation cycle of fatty acid biosynthesis.</text>
</comment>
<dbReference type="AlphaFoldDB" id="A0A6V8ND35"/>
<name>A0A6V8ND35_9BACT</name>
<dbReference type="Proteomes" id="UP000587586">
    <property type="component" value="Unassembled WGS sequence"/>
</dbReference>
<evidence type="ECO:0000256" key="8">
    <source>
        <dbReference type="ARBA" id="ARBA00023098"/>
    </source>
</evidence>
<dbReference type="SMART" id="SM00822">
    <property type="entry name" value="PKS_KR"/>
    <property type="match status" value="1"/>
</dbReference>
<dbReference type="NCBIfam" id="TIGR01830">
    <property type="entry name" value="3oxo_ACP_reduc"/>
    <property type="match status" value="1"/>
</dbReference>
<evidence type="ECO:0000256" key="7">
    <source>
        <dbReference type="ARBA" id="ARBA00023002"/>
    </source>
</evidence>
<evidence type="ECO:0000313" key="15">
    <source>
        <dbReference type="Proteomes" id="UP000587586"/>
    </source>
</evidence>
<evidence type="ECO:0000256" key="5">
    <source>
        <dbReference type="ARBA" id="ARBA00022832"/>
    </source>
</evidence>
<accession>A0A6V8ND35</accession>
<reference evidence="15" key="1">
    <citation type="submission" date="2020-06" db="EMBL/GenBank/DDBJ databases">
        <title>Draft genomic sequecing of Geomonas sp. Red745.</title>
        <authorList>
            <person name="Itoh H."/>
            <person name="Xu Z.X."/>
            <person name="Ushijima N."/>
            <person name="Masuda Y."/>
            <person name="Shiratori Y."/>
            <person name="Senoo K."/>
        </authorList>
    </citation>
    <scope>NUCLEOTIDE SEQUENCE [LARGE SCALE GENOMIC DNA]</scope>
    <source>
        <strain evidence="15">Red745</strain>
    </source>
</reference>
<feature type="domain" description="Ketoreductase" evidence="13">
    <location>
        <begin position="6"/>
        <end position="185"/>
    </location>
</feature>
<evidence type="ECO:0000313" key="14">
    <source>
        <dbReference type="EMBL" id="GFO70545.1"/>
    </source>
</evidence>
<keyword evidence="6 11" id="KW-0521">NADP</keyword>
<keyword evidence="5 12" id="KW-0276">Fatty acid metabolism</keyword>
<dbReference type="NCBIfam" id="NF004199">
    <property type="entry name" value="PRK05653.1-4"/>
    <property type="match status" value="1"/>
</dbReference>
<dbReference type="RefSeq" id="WP_183363171.1">
    <property type="nucleotide sequence ID" value="NZ_BLXZ01000010.1"/>
</dbReference>
<keyword evidence="15" id="KW-1185">Reference proteome</keyword>
<comment type="caution">
    <text evidence="14">The sequence shown here is derived from an EMBL/GenBank/DDBJ whole genome shotgun (WGS) entry which is preliminary data.</text>
</comment>
<comment type="subunit">
    <text evidence="12">Homotetramer.</text>
</comment>
<dbReference type="PRINTS" id="PR00081">
    <property type="entry name" value="GDHRDH"/>
</dbReference>
<dbReference type="Gene3D" id="3.40.50.720">
    <property type="entry name" value="NAD(P)-binding Rossmann-like Domain"/>
    <property type="match status" value="1"/>
</dbReference>
<feature type="binding site" evidence="11">
    <location>
        <position position="37"/>
    </location>
    <ligand>
        <name>NADP(+)</name>
        <dbReference type="ChEBI" id="CHEBI:58349"/>
    </ligand>
</feature>
<dbReference type="InterPro" id="IPR020904">
    <property type="entry name" value="Sc_DH/Rdtase_CS"/>
</dbReference>
<dbReference type="InterPro" id="IPR002347">
    <property type="entry name" value="SDR_fam"/>
</dbReference>
<dbReference type="EC" id="1.1.1.100" evidence="3 12"/>
<comment type="pathway">
    <text evidence="1 12">Lipid metabolism; fatty acid biosynthesis.</text>
</comment>
<dbReference type="GO" id="GO:0030497">
    <property type="term" value="P:fatty acid elongation"/>
    <property type="evidence" value="ECO:0007669"/>
    <property type="project" value="UniProtKB-ARBA"/>
</dbReference>
<feature type="binding site" evidence="11">
    <location>
        <begin position="12"/>
        <end position="15"/>
    </location>
    <ligand>
        <name>NADP(+)</name>
        <dbReference type="ChEBI" id="CHEBI:58349"/>
    </ligand>
</feature>
<evidence type="ECO:0000256" key="4">
    <source>
        <dbReference type="ARBA" id="ARBA00022516"/>
    </source>
</evidence>
<dbReference type="PRINTS" id="PR00080">
    <property type="entry name" value="SDRFAMILY"/>
</dbReference>
<keyword evidence="7 12" id="KW-0560">Oxidoreductase</keyword>
<dbReference type="PANTHER" id="PTHR42879">
    <property type="entry name" value="3-OXOACYL-(ACYL-CARRIER-PROTEIN) REDUCTASE"/>
    <property type="match status" value="1"/>
</dbReference>
<dbReference type="UniPathway" id="UPA00094"/>
<evidence type="ECO:0000256" key="1">
    <source>
        <dbReference type="ARBA" id="ARBA00005194"/>
    </source>
</evidence>
<evidence type="ECO:0000256" key="11">
    <source>
        <dbReference type="PIRSR" id="PIRSR611284-2"/>
    </source>
</evidence>
<evidence type="ECO:0000259" key="13">
    <source>
        <dbReference type="SMART" id="SM00822"/>
    </source>
</evidence>
<proteinExistence type="inferred from homology"/>
<dbReference type="NCBIfam" id="NF004197">
    <property type="entry name" value="PRK05653.1-1"/>
    <property type="match status" value="1"/>
</dbReference>
<evidence type="ECO:0000256" key="2">
    <source>
        <dbReference type="ARBA" id="ARBA00006484"/>
    </source>
</evidence>
<evidence type="ECO:0000256" key="3">
    <source>
        <dbReference type="ARBA" id="ARBA00012948"/>
    </source>
</evidence>
<evidence type="ECO:0000256" key="9">
    <source>
        <dbReference type="ARBA" id="ARBA00023160"/>
    </source>
</evidence>
<dbReference type="PANTHER" id="PTHR42879:SF2">
    <property type="entry name" value="3-OXOACYL-[ACYL-CARRIER-PROTEIN] REDUCTASE FABG"/>
    <property type="match status" value="1"/>
</dbReference>
<organism evidence="14 15">
    <name type="scientific">Geomonas limicola</name>
    <dbReference type="NCBI Taxonomy" id="2740186"/>
    <lineage>
        <taxon>Bacteria</taxon>
        <taxon>Pseudomonadati</taxon>
        <taxon>Thermodesulfobacteriota</taxon>
        <taxon>Desulfuromonadia</taxon>
        <taxon>Geobacterales</taxon>
        <taxon>Geobacteraceae</taxon>
        <taxon>Geomonas</taxon>
    </lineage>
</organism>
<dbReference type="PROSITE" id="PS00061">
    <property type="entry name" value="ADH_SHORT"/>
    <property type="match status" value="1"/>
</dbReference>
<evidence type="ECO:0000256" key="10">
    <source>
        <dbReference type="PIRSR" id="PIRSR611284-1"/>
    </source>
</evidence>
<dbReference type="SUPFAM" id="SSF51735">
    <property type="entry name" value="NAD(P)-binding Rossmann-fold domains"/>
    <property type="match status" value="1"/>
</dbReference>
<evidence type="ECO:0000256" key="12">
    <source>
        <dbReference type="RuleBase" id="RU366074"/>
    </source>
</evidence>
<dbReference type="GO" id="GO:0004316">
    <property type="term" value="F:3-oxoacyl-[acyl-carrier-protein] reductase (NADPH) activity"/>
    <property type="evidence" value="ECO:0007669"/>
    <property type="project" value="UniProtKB-UniRule"/>
</dbReference>
<feature type="binding site" evidence="11">
    <location>
        <position position="187"/>
    </location>
    <ligand>
        <name>NADP(+)</name>
        <dbReference type="ChEBI" id="CHEBI:58349"/>
    </ligand>
</feature>
<comment type="catalytic activity">
    <reaction evidence="12">
        <text>a (3R)-hydroxyacyl-[ACP] + NADP(+) = a 3-oxoacyl-[ACP] + NADPH + H(+)</text>
        <dbReference type="Rhea" id="RHEA:17397"/>
        <dbReference type="Rhea" id="RHEA-COMP:9916"/>
        <dbReference type="Rhea" id="RHEA-COMP:9945"/>
        <dbReference type="ChEBI" id="CHEBI:15378"/>
        <dbReference type="ChEBI" id="CHEBI:57783"/>
        <dbReference type="ChEBI" id="CHEBI:58349"/>
        <dbReference type="ChEBI" id="CHEBI:78776"/>
        <dbReference type="ChEBI" id="CHEBI:78827"/>
        <dbReference type="EC" id="1.1.1.100"/>
    </reaction>
</comment>
<dbReference type="NCBIfam" id="NF005559">
    <property type="entry name" value="PRK07231.1"/>
    <property type="match status" value="1"/>
</dbReference>
<protein>
    <recommendedName>
        <fullName evidence="3 12">3-oxoacyl-[acyl-carrier-protein] reductase</fullName>
        <ecNumber evidence="3 12">1.1.1.100</ecNumber>
    </recommendedName>
</protein>
<dbReference type="Pfam" id="PF13561">
    <property type="entry name" value="adh_short_C2"/>
    <property type="match status" value="1"/>
</dbReference>
<dbReference type="FunFam" id="3.40.50.720:FF:000037">
    <property type="entry name" value="3-oxoacyl-[acyl-carrier-protein] reductase FabG"/>
    <property type="match status" value="1"/>
</dbReference>
<dbReference type="InterPro" id="IPR050259">
    <property type="entry name" value="SDR"/>
</dbReference>
<keyword evidence="4 12" id="KW-0444">Lipid biosynthesis</keyword>
<dbReference type="InterPro" id="IPR011284">
    <property type="entry name" value="3oxo_ACP_reduc"/>
</dbReference>
<feature type="binding site" evidence="11">
    <location>
        <position position="89"/>
    </location>
    <ligand>
        <name>NADP(+)</name>
        <dbReference type="ChEBI" id="CHEBI:58349"/>
    </ligand>
</feature>
<keyword evidence="8 12" id="KW-0443">Lipid metabolism</keyword>
<comment type="similarity">
    <text evidence="2 12">Belongs to the short-chain dehydrogenases/reductases (SDR) family.</text>
</comment>
<sequence length="246" mass="25569">MSLNGQVAVVTGASRGIGRAIALKLAAEGAAVVVTATSVEGAQKTADEIVAAGGKALAVKVDVSQVAEVEELFKKTADAFGRLDILVNNAGITKDGLLLRMKESDWDAVIDVNLKGAFNCTREAAKVMSKARYGRIVNVSSVVGEMGNPGQANYCASKAGMIGLTKSVAKELARRSVTVNAVTPGFIETDMTSELSEKTRESLQEQIPMGRLGGSEDIAAAVLFLVSQGASYITGHVLSVNGGMYM</sequence>
<dbReference type="NCBIfam" id="NF009466">
    <property type="entry name" value="PRK12826.1-2"/>
    <property type="match status" value="1"/>
</dbReference>
<dbReference type="NCBIfam" id="NF004198">
    <property type="entry name" value="PRK05653.1-3"/>
    <property type="match status" value="1"/>
</dbReference>
<keyword evidence="9 12" id="KW-0275">Fatty acid biosynthesis</keyword>
<dbReference type="InterPro" id="IPR057326">
    <property type="entry name" value="KR_dom"/>
</dbReference>
<dbReference type="InterPro" id="IPR036291">
    <property type="entry name" value="NAD(P)-bd_dom_sf"/>
</dbReference>
<dbReference type="GO" id="GO:0051287">
    <property type="term" value="F:NAD binding"/>
    <property type="evidence" value="ECO:0007669"/>
    <property type="project" value="UniProtKB-UniRule"/>
</dbReference>
<evidence type="ECO:0000256" key="6">
    <source>
        <dbReference type="ARBA" id="ARBA00022857"/>
    </source>
</evidence>